<dbReference type="EMBL" id="ML121532">
    <property type="protein sequence ID" value="RPB26966.1"/>
    <property type="molecule type" value="Genomic_DNA"/>
</dbReference>
<dbReference type="GO" id="GO:0003677">
    <property type="term" value="F:DNA binding"/>
    <property type="evidence" value="ECO:0007669"/>
    <property type="project" value="UniProtKB-UniRule"/>
</dbReference>
<name>A0A3N4LVP4_9PEZI</name>
<keyword evidence="14" id="KW-1185">Reference proteome</keyword>
<evidence type="ECO:0000256" key="2">
    <source>
        <dbReference type="ARBA" id="ARBA00001946"/>
    </source>
</evidence>
<dbReference type="InterPro" id="IPR036388">
    <property type="entry name" value="WH-like_DNA-bd_sf"/>
</dbReference>
<keyword evidence="6" id="KW-0460">Magnesium</keyword>
<dbReference type="GO" id="GO:0000228">
    <property type="term" value="C:nuclear chromosome"/>
    <property type="evidence" value="ECO:0007669"/>
    <property type="project" value="TreeGrafter"/>
</dbReference>
<dbReference type="PRINTS" id="PR01550">
    <property type="entry name" value="TOP6AFAMILY"/>
</dbReference>
<comment type="cofactor">
    <cofactor evidence="2">
        <name>Mg(2+)</name>
        <dbReference type="ChEBI" id="CHEBI:18420"/>
    </cofactor>
</comment>
<proteinExistence type="inferred from homology"/>
<feature type="domain" description="Topoisomerase 6 subunit A/Spo11 TOPRIM" evidence="12">
    <location>
        <begin position="86"/>
        <end position="137"/>
    </location>
</feature>
<evidence type="ECO:0000256" key="8">
    <source>
        <dbReference type="ARBA" id="ARBA00023125"/>
    </source>
</evidence>
<dbReference type="Pfam" id="PF21180">
    <property type="entry name" value="TOP6A-Spo11_Toprim"/>
    <property type="match status" value="2"/>
</dbReference>
<dbReference type="GO" id="GO:0003918">
    <property type="term" value="F:DNA topoisomerase type II (double strand cut, ATP-hydrolyzing) activity"/>
    <property type="evidence" value="ECO:0007669"/>
    <property type="project" value="UniProtKB-UniRule"/>
</dbReference>
<dbReference type="FunCoup" id="A0A3N4LVP4">
    <property type="interactions" value="786"/>
</dbReference>
<dbReference type="Pfam" id="PF04406">
    <property type="entry name" value="TP6A_N"/>
    <property type="match status" value="1"/>
</dbReference>
<keyword evidence="8 10" id="KW-0238">DNA-binding</keyword>
<keyword evidence="9 10" id="KW-0413">Isomerase</keyword>
<keyword evidence="7 10" id="KW-0799">Topoisomerase</keyword>
<dbReference type="EC" id="5.6.2.2" evidence="4"/>
<dbReference type="Gene3D" id="3.40.1360.10">
    <property type="match status" value="1"/>
</dbReference>
<evidence type="ECO:0000256" key="7">
    <source>
        <dbReference type="ARBA" id="ARBA00023029"/>
    </source>
</evidence>
<organism evidence="13 14">
    <name type="scientific">Terfezia boudieri ATCC MYA-4762</name>
    <dbReference type="NCBI Taxonomy" id="1051890"/>
    <lineage>
        <taxon>Eukaryota</taxon>
        <taxon>Fungi</taxon>
        <taxon>Dikarya</taxon>
        <taxon>Ascomycota</taxon>
        <taxon>Pezizomycotina</taxon>
        <taxon>Pezizomycetes</taxon>
        <taxon>Pezizales</taxon>
        <taxon>Pezizaceae</taxon>
        <taxon>Terfezia</taxon>
    </lineage>
</organism>
<dbReference type="Proteomes" id="UP000267821">
    <property type="component" value="Unassembled WGS sequence"/>
</dbReference>
<dbReference type="STRING" id="1051890.A0A3N4LVP4"/>
<dbReference type="GO" id="GO:0046872">
    <property type="term" value="F:metal ion binding"/>
    <property type="evidence" value="ECO:0007669"/>
    <property type="project" value="UniProtKB-KW"/>
</dbReference>
<dbReference type="InterPro" id="IPR013049">
    <property type="entry name" value="Spo11/TopoVI_A_N"/>
</dbReference>
<evidence type="ECO:0000256" key="4">
    <source>
        <dbReference type="ARBA" id="ARBA00012895"/>
    </source>
</evidence>
<dbReference type="InterPro" id="IPR036078">
    <property type="entry name" value="Spo11/TopoVI_A_sf"/>
</dbReference>
<dbReference type="InterPro" id="IPR034136">
    <property type="entry name" value="TOPRIM_Topo6A/Spo11"/>
</dbReference>
<evidence type="ECO:0000256" key="3">
    <source>
        <dbReference type="ARBA" id="ARBA00006559"/>
    </source>
</evidence>
<evidence type="ECO:0000313" key="14">
    <source>
        <dbReference type="Proteomes" id="UP000267821"/>
    </source>
</evidence>
<evidence type="ECO:0000256" key="9">
    <source>
        <dbReference type="ARBA" id="ARBA00023235"/>
    </source>
</evidence>
<dbReference type="AlphaFoldDB" id="A0A3N4LVP4"/>
<dbReference type="InParanoid" id="A0A3N4LVP4"/>
<evidence type="ECO:0000256" key="5">
    <source>
        <dbReference type="ARBA" id="ARBA00022723"/>
    </source>
</evidence>
<evidence type="ECO:0000256" key="6">
    <source>
        <dbReference type="ARBA" id="ARBA00022842"/>
    </source>
</evidence>
<dbReference type="GO" id="GO:0000706">
    <property type="term" value="P:meiotic DNA double-strand break processing"/>
    <property type="evidence" value="ECO:0007669"/>
    <property type="project" value="TreeGrafter"/>
</dbReference>
<evidence type="ECO:0000313" key="13">
    <source>
        <dbReference type="EMBL" id="RPB26966.1"/>
    </source>
</evidence>
<dbReference type="GO" id="GO:0042138">
    <property type="term" value="P:meiotic DNA double-strand break formation"/>
    <property type="evidence" value="ECO:0007669"/>
    <property type="project" value="TreeGrafter"/>
</dbReference>
<comment type="catalytic activity">
    <reaction evidence="1 10">
        <text>ATP-dependent breakage, passage and rejoining of double-stranded DNA.</text>
        <dbReference type="EC" id="5.6.2.2"/>
    </reaction>
</comment>
<dbReference type="CDD" id="cd00223">
    <property type="entry name" value="TOPRIM_TopoIIB_SPO"/>
    <property type="match status" value="1"/>
</dbReference>
<dbReference type="GO" id="GO:0007131">
    <property type="term" value="P:reciprocal meiotic recombination"/>
    <property type="evidence" value="ECO:0007669"/>
    <property type="project" value="TreeGrafter"/>
</dbReference>
<dbReference type="GO" id="GO:0005524">
    <property type="term" value="F:ATP binding"/>
    <property type="evidence" value="ECO:0007669"/>
    <property type="project" value="InterPro"/>
</dbReference>
<dbReference type="PANTHER" id="PTHR10848:SF0">
    <property type="entry name" value="MEIOTIC RECOMBINATION PROTEIN SPO11"/>
    <property type="match status" value="1"/>
</dbReference>
<dbReference type="Gene3D" id="1.10.10.10">
    <property type="entry name" value="Winged helix-like DNA-binding domain superfamily/Winged helix DNA-binding domain"/>
    <property type="match status" value="1"/>
</dbReference>
<dbReference type="PANTHER" id="PTHR10848">
    <property type="entry name" value="MEIOTIC RECOMBINATION PROTEIN SPO11"/>
    <property type="match status" value="1"/>
</dbReference>
<dbReference type="InterPro" id="IPR002815">
    <property type="entry name" value="Spo11/TopoVI_A"/>
</dbReference>
<accession>A0A3N4LVP4</accession>
<evidence type="ECO:0000259" key="11">
    <source>
        <dbReference type="Pfam" id="PF04406"/>
    </source>
</evidence>
<dbReference type="OrthoDB" id="5377392at2759"/>
<protein>
    <recommendedName>
        <fullName evidence="4">DNA topoisomerase (ATP-hydrolyzing)</fullName>
        <ecNumber evidence="4">5.6.2.2</ecNumber>
    </recommendedName>
</protein>
<evidence type="ECO:0000259" key="12">
    <source>
        <dbReference type="Pfam" id="PF21180"/>
    </source>
</evidence>
<evidence type="ECO:0000256" key="10">
    <source>
        <dbReference type="PROSITE-ProRule" id="PRU01385"/>
    </source>
</evidence>
<feature type="non-terminal residue" evidence="13">
    <location>
        <position position="1"/>
    </location>
</feature>
<dbReference type="SUPFAM" id="SSF56726">
    <property type="entry name" value="DNA topoisomerase IV, alpha subunit"/>
    <property type="match status" value="1"/>
</dbReference>
<keyword evidence="5" id="KW-0479">Metal-binding</keyword>
<sequence length="273" mass="31101">RDIYYKDVKLFRKQSVVDTIIDDIAYTFGVERGKLNVVAAAKGLVCGHMKIWYMSGDMVECWNNREGILIPSTKSINRIDVLDAQWVLVIEKEATFRALSTNKFWDTCTAGNGILITGKGYPDISTREFLRLLSDAIQPSASSTCSHESQSRSPRIYAVVDHDPHGLNILSVYKFGSVALAHENHRLVVSNVELLGIKNEDLECIQNNEHRILSLTSSDRRKAVQLLEKSYIWSQEEWRSELQRMLFMNVKAEIQAMDLESYLNRKLEDGRSG</sequence>
<gene>
    <name evidence="13" type="ORF">L211DRAFT_780123</name>
</gene>
<comment type="similarity">
    <text evidence="3 10">Belongs to the TOP6A family.</text>
</comment>
<feature type="active site" description="O-(5'-phospho-DNA)-tyrosine intermediate" evidence="10">
    <location>
        <position position="5"/>
    </location>
</feature>
<dbReference type="PROSITE" id="PS52041">
    <property type="entry name" value="TOPO_IIB"/>
    <property type="match status" value="1"/>
</dbReference>
<feature type="domain" description="Spo11/DNA topoisomerase VI subunit A N-terminal" evidence="11">
    <location>
        <begin position="1"/>
        <end position="37"/>
    </location>
</feature>
<reference evidence="13 14" key="1">
    <citation type="journal article" date="2018" name="Nat. Ecol. Evol.">
        <title>Pezizomycetes genomes reveal the molecular basis of ectomycorrhizal truffle lifestyle.</title>
        <authorList>
            <person name="Murat C."/>
            <person name="Payen T."/>
            <person name="Noel B."/>
            <person name="Kuo A."/>
            <person name="Morin E."/>
            <person name="Chen J."/>
            <person name="Kohler A."/>
            <person name="Krizsan K."/>
            <person name="Balestrini R."/>
            <person name="Da Silva C."/>
            <person name="Montanini B."/>
            <person name="Hainaut M."/>
            <person name="Levati E."/>
            <person name="Barry K.W."/>
            <person name="Belfiori B."/>
            <person name="Cichocki N."/>
            <person name="Clum A."/>
            <person name="Dockter R.B."/>
            <person name="Fauchery L."/>
            <person name="Guy J."/>
            <person name="Iotti M."/>
            <person name="Le Tacon F."/>
            <person name="Lindquist E.A."/>
            <person name="Lipzen A."/>
            <person name="Malagnac F."/>
            <person name="Mello A."/>
            <person name="Molinier V."/>
            <person name="Miyauchi S."/>
            <person name="Poulain J."/>
            <person name="Riccioni C."/>
            <person name="Rubini A."/>
            <person name="Sitrit Y."/>
            <person name="Splivallo R."/>
            <person name="Traeger S."/>
            <person name="Wang M."/>
            <person name="Zifcakova L."/>
            <person name="Wipf D."/>
            <person name="Zambonelli A."/>
            <person name="Paolocci F."/>
            <person name="Nowrousian M."/>
            <person name="Ottonello S."/>
            <person name="Baldrian P."/>
            <person name="Spatafora J.W."/>
            <person name="Henrissat B."/>
            <person name="Nagy L.G."/>
            <person name="Aury J.M."/>
            <person name="Wincker P."/>
            <person name="Grigoriev I.V."/>
            <person name="Bonfante P."/>
            <person name="Martin F.M."/>
        </authorList>
    </citation>
    <scope>NUCLEOTIDE SEQUENCE [LARGE SCALE GENOMIC DNA]</scope>
    <source>
        <strain evidence="13 14">ATCC MYA-4762</strain>
    </source>
</reference>
<feature type="domain" description="Topoisomerase 6 subunit A/Spo11 TOPRIM" evidence="12">
    <location>
        <begin position="156"/>
        <end position="259"/>
    </location>
</feature>
<evidence type="ECO:0000256" key="1">
    <source>
        <dbReference type="ARBA" id="ARBA00000185"/>
    </source>
</evidence>